<keyword evidence="2" id="KW-1185">Reference proteome</keyword>
<dbReference type="Proteomes" id="UP001148662">
    <property type="component" value="Unassembled WGS sequence"/>
</dbReference>
<organism evidence="1 2">
    <name type="scientific">Phlebia brevispora</name>
    <dbReference type="NCBI Taxonomy" id="194682"/>
    <lineage>
        <taxon>Eukaryota</taxon>
        <taxon>Fungi</taxon>
        <taxon>Dikarya</taxon>
        <taxon>Basidiomycota</taxon>
        <taxon>Agaricomycotina</taxon>
        <taxon>Agaricomycetes</taxon>
        <taxon>Polyporales</taxon>
        <taxon>Meruliaceae</taxon>
        <taxon>Phlebia</taxon>
    </lineage>
</organism>
<protein>
    <submittedName>
        <fullName evidence="1">Uncharacterized protein</fullName>
    </submittedName>
</protein>
<comment type="caution">
    <text evidence="1">The sequence shown here is derived from an EMBL/GenBank/DDBJ whole genome shotgun (WGS) entry which is preliminary data.</text>
</comment>
<evidence type="ECO:0000313" key="1">
    <source>
        <dbReference type="EMBL" id="KAJ3553371.1"/>
    </source>
</evidence>
<proteinExistence type="predicted"/>
<gene>
    <name evidence="1" type="ORF">NM688_g3648</name>
</gene>
<dbReference type="EMBL" id="JANHOG010000547">
    <property type="protein sequence ID" value="KAJ3553371.1"/>
    <property type="molecule type" value="Genomic_DNA"/>
</dbReference>
<name>A0ACC1T598_9APHY</name>
<sequence length="240" mass="25790">MGDASAMQPLSSKPAFIDLSHALIPNETPACDGHPSYNACCVLSLAKGGIANVHSLTIGTHTGTHIDAPYHFFDDGITVDQLDLSLLTAVPIVVADLRSKKAGEKITWDDLKKHEERLRSGVALLLCTGWSKHWGKPDYSQHPYLDPDVASGLIDMGVRVVGVDAMSPDKVTEEAGDSGHVHRIILGNGGVIVENLRGLEDLFTSGIEEEDMRLSILPLRLGACDGSPVRAVVWSRKVVL</sequence>
<evidence type="ECO:0000313" key="2">
    <source>
        <dbReference type="Proteomes" id="UP001148662"/>
    </source>
</evidence>
<accession>A0ACC1T598</accession>
<reference evidence="1" key="1">
    <citation type="submission" date="2022-07" db="EMBL/GenBank/DDBJ databases">
        <title>Genome Sequence of Phlebia brevispora.</title>
        <authorList>
            <person name="Buettner E."/>
        </authorList>
    </citation>
    <scope>NUCLEOTIDE SEQUENCE</scope>
    <source>
        <strain evidence="1">MPL23</strain>
    </source>
</reference>